<keyword evidence="2" id="KW-1133">Transmembrane helix</keyword>
<reference evidence="3 4" key="1">
    <citation type="submission" date="2023-01" db="EMBL/GenBank/DDBJ databases">
        <title>Analysis of 21 Apiospora genomes using comparative genomics revels a genus with tremendous synthesis potential of carbohydrate active enzymes and secondary metabolites.</title>
        <authorList>
            <person name="Sorensen T."/>
        </authorList>
    </citation>
    <scope>NUCLEOTIDE SEQUENCE [LARGE SCALE GENOMIC DNA]</scope>
    <source>
        <strain evidence="3 4">CBS 117206</strain>
    </source>
</reference>
<keyword evidence="2" id="KW-0472">Membrane</keyword>
<feature type="transmembrane region" description="Helical" evidence="2">
    <location>
        <begin position="42"/>
        <end position="67"/>
    </location>
</feature>
<evidence type="ECO:0000256" key="1">
    <source>
        <dbReference type="SAM" id="MobiDB-lite"/>
    </source>
</evidence>
<name>A0AAW0QQN9_9PEZI</name>
<protein>
    <submittedName>
        <fullName evidence="3">Uncharacterized protein</fullName>
    </submittedName>
</protein>
<evidence type="ECO:0000256" key="2">
    <source>
        <dbReference type="SAM" id="Phobius"/>
    </source>
</evidence>
<dbReference type="PANTHER" id="PTHR35896:SF3">
    <property type="entry name" value="MAJOR FACILITATOR SUPERFAMILY TRANSPORTER"/>
    <property type="match status" value="1"/>
</dbReference>
<proteinExistence type="predicted"/>
<gene>
    <name evidence="3" type="ORF">PG999_012110</name>
</gene>
<dbReference type="Proteomes" id="UP001392437">
    <property type="component" value="Unassembled WGS sequence"/>
</dbReference>
<sequence length="273" mass="30584">MSSTSEVATEPKAVTEIPLLDPTPDREANPVRKELFTRRNELFSIALQSLLYISSVWGFISFIYFALGLENKGARFGLSSPPSPSLTCHAPSLLIDSQFQPDPYHPETLESGLNLCDCGRSIAEAKTKDCVYDALATAWLPPHCRDDELTKKFEAAGDWKYFADKEGTVLLTIEQVAALGDHDGVFWTSRFWHVAHCVFYWQKYRRIRMTGLVMEERYDELHHSVHCSGLILNSVPDHAELIPVPVTLNSSLIAGNDSLRKAVKLVSNSTKEN</sequence>
<feature type="region of interest" description="Disordered" evidence="1">
    <location>
        <begin position="1"/>
        <end position="26"/>
    </location>
</feature>
<accession>A0AAW0QQN9</accession>
<organism evidence="3 4">
    <name type="scientific">Apiospora kogelbergensis</name>
    <dbReference type="NCBI Taxonomy" id="1337665"/>
    <lineage>
        <taxon>Eukaryota</taxon>
        <taxon>Fungi</taxon>
        <taxon>Dikarya</taxon>
        <taxon>Ascomycota</taxon>
        <taxon>Pezizomycotina</taxon>
        <taxon>Sordariomycetes</taxon>
        <taxon>Xylariomycetidae</taxon>
        <taxon>Amphisphaeriales</taxon>
        <taxon>Apiosporaceae</taxon>
        <taxon>Apiospora</taxon>
    </lineage>
</organism>
<comment type="caution">
    <text evidence="3">The sequence shown here is derived from an EMBL/GenBank/DDBJ whole genome shotgun (WGS) entry which is preliminary data.</text>
</comment>
<evidence type="ECO:0000313" key="4">
    <source>
        <dbReference type="Proteomes" id="UP001392437"/>
    </source>
</evidence>
<dbReference type="InterPro" id="IPR053008">
    <property type="entry name" value="Phomopsin_biosynth_assoc"/>
</dbReference>
<dbReference type="EMBL" id="JAQQWP010000009">
    <property type="protein sequence ID" value="KAK8101736.1"/>
    <property type="molecule type" value="Genomic_DNA"/>
</dbReference>
<keyword evidence="4" id="KW-1185">Reference proteome</keyword>
<evidence type="ECO:0000313" key="3">
    <source>
        <dbReference type="EMBL" id="KAK8101736.1"/>
    </source>
</evidence>
<keyword evidence="2" id="KW-0812">Transmembrane</keyword>
<dbReference type="PANTHER" id="PTHR35896">
    <property type="entry name" value="IG-LIKE DOMAIN-CONTAINING PROTEIN"/>
    <property type="match status" value="1"/>
</dbReference>
<dbReference type="AlphaFoldDB" id="A0AAW0QQN9"/>